<feature type="domain" description="Methyltransferase type 11" evidence="1">
    <location>
        <begin position="130"/>
        <end position="222"/>
    </location>
</feature>
<dbReference type="Gene3D" id="3.40.50.150">
    <property type="entry name" value="Vaccinia Virus protein VP39"/>
    <property type="match status" value="1"/>
</dbReference>
<dbReference type="RefSeq" id="WP_160903350.1">
    <property type="nucleotide sequence ID" value="NZ_CP102850.1"/>
</dbReference>
<dbReference type="Pfam" id="PF08241">
    <property type="entry name" value="Methyltransf_11"/>
    <property type="match status" value="1"/>
</dbReference>
<keyword evidence="2" id="KW-0489">Methyltransferase</keyword>
<reference evidence="2 3" key="1">
    <citation type="submission" date="2019-11" db="EMBL/GenBank/DDBJ databases">
        <title>Gordonia sp. nov., a novel actinobacterium isolated from mangrove soil in Hainan.</title>
        <authorList>
            <person name="Huang X."/>
            <person name="Xie Y."/>
            <person name="Chu X."/>
            <person name="Xiao K."/>
        </authorList>
    </citation>
    <scope>NUCLEOTIDE SEQUENCE [LARGE SCALE GENOMIC DNA]</scope>
    <source>
        <strain evidence="2 3">HNM0687</strain>
    </source>
</reference>
<sequence length="279" mass="30298">MTLLDCVDPPRSRVAVRRVSCIPAGFIACGRFAWRPCVDGVEIIHRLDTSSISDAAMIDGLQCLVDRGVLAGQHDFEEAALGVIRTSAPDEDRAWAAFYDNSLAELAGGRSPFAPIHRRARSLVVGASVLEVGSCFGFFALQCAGDGHRVHACDISSGAISLLRSAARRRGDAVTAVVGDATALPFDTGSVDTVTLIHLLEHLEDDSVRDALTEALRVARRRVVVAVPYEERPSEHFGHRQQLTEHHLRQWSSRVNHSGAEFFDDHGGWMVLTPGRAAE</sequence>
<dbReference type="Proteomes" id="UP000475545">
    <property type="component" value="Unassembled WGS sequence"/>
</dbReference>
<dbReference type="EMBL" id="WMBR01000004">
    <property type="protein sequence ID" value="MXP23220.1"/>
    <property type="molecule type" value="Genomic_DNA"/>
</dbReference>
<dbReference type="NCBIfam" id="NF041255">
    <property type="entry name" value="mycofact_MftM"/>
    <property type="match status" value="1"/>
</dbReference>
<dbReference type="SUPFAM" id="SSF53335">
    <property type="entry name" value="S-adenosyl-L-methionine-dependent methyltransferases"/>
    <property type="match status" value="1"/>
</dbReference>
<accession>A0A6L7GTH5</accession>
<protein>
    <submittedName>
        <fullName evidence="2">Methyltransferase domain-containing protein</fullName>
    </submittedName>
</protein>
<dbReference type="GO" id="GO:0032259">
    <property type="term" value="P:methylation"/>
    <property type="evidence" value="ECO:0007669"/>
    <property type="project" value="UniProtKB-KW"/>
</dbReference>
<keyword evidence="2" id="KW-0808">Transferase</keyword>
<evidence type="ECO:0000313" key="2">
    <source>
        <dbReference type="EMBL" id="MXP23220.1"/>
    </source>
</evidence>
<organism evidence="2 3">
    <name type="scientific">Gordonia mangrovi</name>
    <dbReference type="NCBI Taxonomy" id="2665643"/>
    <lineage>
        <taxon>Bacteria</taxon>
        <taxon>Bacillati</taxon>
        <taxon>Actinomycetota</taxon>
        <taxon>Actinomycetes</taxon>
        <taxon>Mycobacteriales</taxon>
        <taxon>Gordoniaceae</taxon>
        <taxon>Gordonia</taxon>
    </lineage>
</organism>
<comment type="caution">
    <text evidence="2">The sequence shown here is derived from an EMBL/GenBank/DDBJ whole genome shotgun (WGS) entry which is preliminary data.</text>
</comment>
<evidence type="ECO:0000259" key="1">
    <source>
        <dbReference type="Pfam" id="PF08241"/>
    </source>
</evidence>
<dbReference type="InterPro" id="IPR029063">
    <property type="entry name" value="SAM-dependent_MTases_sf"/>
</dbReference>
<evidence type="ECO:0000313" key="3">
    <source>
        <dbReference type="Proteomes" id="UP000475545"/>
    </source>
</evidence>
<dbReference type="AlphaFoldDB" id="A0A6L7GTH5"/>
<name>A0A6L7GTH5_9ACTN</name>
<keyword evidence="3" id="KW-1185">Reference proteome</keyword>
<dbReference type="InterPro" id="IPR013216">
    <property type="entry name" value="Methyltransf_11"/>
</dbReference>
<dbReference type="GO" id="GO:0008757">
    <property type="term" value="F:S-adenosylmethionine-dependent methyltransferase activity"/>
    <property type="evidence" value="ECO:0007669"/>
    <property type="project" value="InterPro"/>
</dbReference>
<gene>
    <name evidence="2" type="ORF">GIY30_17925</name>
</gene>
<proteinExistence type="predicted"/>